<accession>A0AB34J8K9</accession>
<comment type="caution">
    <text evidence="2">The sequence shown here is derived from an EMBL/GenBank/DDBJ whole genome shotgun (WGS) entry which is preliminary data.</text>
</comment>
<dbReference type="EMBL" id="JBGBPQ010000011">
    <property type="protein sequence ID" value="KAL1515531.1"/>
    <property type="molecule type" value="Genomic_DNA"/>
</dbReference>
<evidence type="ECO:0000313" key="3">
    <source>
        <dbReference type="Proteomes" id="UP001515480"/>
    </source>
</evidence>
<sequence>MGRRQVHWRPSCRQKSIANGATDHALDGSPGCAAAWSPPRTSGGTPRVVVSYAVCGTDGYSALLNGLQFTRASTPLIAHVCHGASYASRFTRHSLGASFPLFERYNASRLHFNPTQLAMRKGTPSVLAAHLSNLAHCEASLAACRADRRGSTRLVLMPTNAVIFRVGLEAWVSSHLVSFCSFSAQCTDVDLQRGISALAIQMRDLEWRDAPPSRLRERVASDVAARNDSAAASDAYFGAFVRLLRDSGGGATSRGGGAASSRRGGGGGGGGGGWEARPVASMAHEGSFYPLRVLRHFVRCGVRGSLFEAALAQCEECGAPCCSLYDGRHATHGGVPSQPSEWQREVRGACTLEELLLPTFVFQRWAPLLDRASPPIVMRAWGNLFAMEAQVASRKANETILDSLVLHILANLEAHPHVFAVKTPRFTFSQSYRLLARVRGTCERHVPCTREDLHRDLDMFTVMSRLPRHVGFNMTRE</sequence>
<keyword evidence="3" id="KW-1185">Reference proteome</keyword>
<dbReference type="AlphaFoldDB" id="A0AB34J8K9"/>
<evidence type="ECO:0000313" key="2">
    <source>
        <dbReference type="EMBL" id="KAL1515531.1"/>
    </source>
</evidence>
<name>A0AB34J8K9_PRYPA</name>
<reference evidence="2 3" key="1">
    <citation type="journal article" date="2024" name="Science">
        <title>Giant polyketide synthase enzymes in the biosynthesis of giant marine polyether toxins.</title>
        <authorList>
            <person name="Fallon T.R."/>
            <person name="Shende V.V."/>
            <person name="Wierzbicki I.H."/>
            <person name="Pendleton A.L."/>
            <person name="Watervoot N.F."/>
            <person name="Auber R.P."/>
            <person name="Gonzalez D.J."/>
            <person name="Wisecaver J.H."/>
            <person name="Moore B.S."/>
        </authorList>
    </citation>
    <scope>NUCLEOTIDE SEQUENCE [LARGE SCALE GENOMIC DNA]</scope>
    <source>
        <strain evidence="2 3">12B1</strain>
    </source>
</reference>
<organism evidence="2 3">
    <name type="scientific">Prymnesium parvum</name>
    <name type="common">Toxic golden alga</name>
    <dbReference type="NCBI Taxonomy" id="97485"/>
    <lineage>
        <taxon>Eukaryota</taxon>
        <taxon>Haptista</taxon>
        <taxon>Haptophyta</taxon>
        <taxon>Prymnesiophyceae</taxon>
        <taxon>Prymnesiales</taxon>
        <taxon>Prymnesiaceae</taxon>
        <taxon>Prymnesium</taxon>
    </lineage>
</organism>
<feature type="region of interest" description="Disordered" evidence="1">
    <location>
        <begin position="250"/>
        <end position="273"/>
    </location>
</feature>
<proteinExistence type="predicted"/>
<evidence type="ECO:0000256" key="1">
    <source>
        <dbReference type="SAM" id="MobiDB-lite"/>
    </source>
</evidence>
<protein>
    <submittedName>
        <fullName evidence="2">Uncharacterized protein</fullName>
    </submittedName>
</protein>
<gene>
    <name evidence="2" type="ORF">AB1Y20_002153</name>
</gene>
<dbReference type="Proteomes" id="UP001515480">
    <property type="component" value="Unassembled WGS sequence"/>
</dbReference>